<organism evidence="5 6">
    <name type="scientific">Rhizoctonia solani</name>
    <dbReference type="NCBI Taxonomy" id="456999"/>
    <lineage>
        <taxon>Eukaryota</taxon>
        <taxon>Fungi</taxon>
        <taxon>Dikarya</taxon>
        <taxon>Basidiomycota</taxon>
        <taxon>Agaricomycotina</taxon>
        <taxon>Agaricomycetes</taxon>
        <taxon>Cantharellales</taxon>
        <taxon>Ceratobasidiaceae</taxon>
        <taxon>Rhizoctonia</taxon>
    </lineage>
</organism>
<sequence>MRSRFTTTLLKYVLHLITHLCGIKNAVKQRFGLSEVKERMLNLRKKCDEKSPVCSRCEKGDSECIWPQHSIDPAPSTLDVFLGEQIAAGLEFSTPAGFGATSISESSFGPSYFLAQTGSLLPIEITPPATDTRFEDLIARDSDSESTLSPRSDQTGFLHTSTSSESHSLLASTHSKHLLKNWEYAQDYGPRIIWSSFGPSYFIAQTGLHLPIEIIPPATDTRFEDLIARDSDSGSTLSPRSDHDQTGFLRGVSAPNNSTSSETHSLLASTHSKHLLKNWEYAQDYGPRIIWPPNDLEEVHDFDPEEVMPTLYKSIDSLTRTAAIEPVFNEILHFWSTFLSRVFYDYTIFPESIAGWMLQRFKMSDSAKYGMLATAVLFRANYEISPSTNFLRDHARELHSLASRQISLDLKNNEMSPQVKLAGLIEVTNYEYYSSTLSRYYPHVLEAASIVRQIIGGDTLDLLSLSGMHTFDVRCFAWCDILHSMATSRPTMLKYESNIKQAQQPGYEDGYSNPDKGVEWIYGCPGVLTVLMARITALKHSPTSKEEIVRQGTILEESILNWEFQPTQAKGSVMRVARVGVQEVWRHVATLYLHQVLLTILCSYLLKPCSYY</sequence>
<gene>
    <name evidence="5" type="ORF">RDB_LOCUS21483</name>
</gene>
<evidence type="ECO:0000256" key="3">
    <source>
        <dbReference type="SAM" id="MobiDB-lite"/>
    </source>
</evidence>
<dbReference type="InterPro" id="IPR001138">
    <property type="entry name" value="Zn2Cys6_DnaBD"/>
</dbReference>
<feature type="compositionally biased region" description="Polar residues" evidence="3">
    <location>
        <begin position="145"/>
        <end position="157"/>
    </location>
</feature>
<feature type="signal peptide" evidence="4">
    <location>
        <begin position="1"/>
        <end position="22"/>
    </location>
</feature>
<dbReference type="EMBL" id="CAJNJQ010000434">
    <property type="protein sequence ID" value="CAE7078002.1"/>
    <property type="molecule type" value="Genomic_DNA"/>
</dbReference>
<dbReference type="InterPro" id="IPR036864">
    <property type="entry name" value="Zn2-C6_fun-type_DNA-bd_sf"/>
</dbReference>
<comment type="caution">
    <text evidence="5">The sequence shown here is derived from an EMBL/GenBank/DDBJ whole genome shotgun (WGS) entry which is preliminary data.</text>
</comment>
<dbReference type="GO" id="GO:0000976">
    <property type="term" value="F:transcription cis-regulatory region binding"/>
    <property type="evidence" value="ECO:0007669"/>
    <property type="project" value="TreeGrafter"/>
</dbReference>
<reference evidence="5" key="1">
    <citation type="submission" date="2021-01" db="EMBL/GenBank/DDBJ databases">
        <authorList>
            <person name="Kaushik A."/>
        </authorList>
    </citation>
    <scope>NUCLEOTIDE SEQUENCE</scope>
    <source>
        <strain evidence="5">AG5</strain>
    </source>
</reference>
<feature type="compositionally biased region" description="Polar residues" evidence="3">
    <location>
        <begin position="254"/>
        <end position="263"/>
    </location>
</feature>
<protein>
    <recommendedName>
        <fullName evidence="7">Zn(2)-C6 fungal-type domain-containing protein</fullName>
    </recommendedName>
</protein>
<dbReference type="AlphaFoldDB" id="A0A8H3DWQ8"/>
<keyword evidence="2" id="KW-0539">Nucleus</keyword>
<evidence type="ECO:0000313" key="6">
    <source>
        <dbReference type="Proteomes" id="UP000663827"/>
    </source>
</evidence>
<comment type="subcellular location">
    <subcellularLocation>
        <location evidence="1">Nucleus</location>
    </subcellularLocation>
</comment>
<evidence type="ECO:0000256" key="4">
    <source>
        <dbReference type="SAM" id="SignalP"/>
    </source>
</evidence>
<feature type="region of interest" description="Disordered" evidence="3">
    <location>
        <begin position="141"/>
        <end position="160"/>
    </location>
</feature>
<dbReference type="CDD" id="cd00067">
    <property type="entry name" value="GAL4"/>
    <property type="match status" value="1"/>
</dbReference>
<dbReference type="PANTHER" id="PTHR37534:SF7">
    <property type="entry name" value="TRANSCRIPTIONAL ACTIVATOR PROTEIN UGA3"/>
    <property type="match status" value="1"/>
</dbReference>
<evidence type="ECO:0000256" key="2">
    <source>
        <dbReference type="ARBA" id="ARBA00023242"/>
    </source>
</evidence>
<name>A0A8H3DWQ8_9AGAM</name>
<feature type="chain" id="PRO_5034060218" description="Zn(2)-C6 fungal-type domain-containing protein" evidence="4">
    <location>
        <begin position="23"/>
        <end position="612"/>
    </location>
</feature>
<dbReference type="Proteomes" id="UP000663827">
    <property type="component" value="Unassembled WGS sequence"/>
</dbReference>
<dbReference type="GO" id="GO:0000981">
    <property type="term" value="F:DNA-binding transcription factor activity, RNA polymerase II-specific"/>
    <property type="evidence" value="ECO:0007669"/>
    <property type="project" value="InterPro"/>
</dbReference>
<evidence type="ECO:0008006" key="7">
    <source>
        <dbReference type="Google" id="ProtNLM"/>
    </source>
</evidence>
<dbReference type="GO" id="GO:0045944">
    <property type="term" value="P:positive regulation of transcription by RNA polymerase II"/>
    <property type="evidence" value="ECO:0007669"/>
    <property type="project" value="TreeGrafter"/>
</dbReference>
<feature type="region of interest" description="Disordered" evidence="3">
    <location>
        <begin position="230"/>
        <end position="263"/>
    </location>
</feature>
<dbReference type="InterPro" id="IPR021858">
    <property type="entry name" value="Fun_TF"/>
</dbReference>
<proteinExistence type="predicted"/>
<dbReference type="SUPFAM" id="SSF57701">
    <property type="entry name" value="Zn2/Cys6 DNA-binding domain"/>
    <property type="match status" value="1"/>
</dbReference>
<keyword evidence="4" id="KW-0732">Signal</keyword>
<evidence type="ECO:0000313" key="5">
    <source>
        <dbReference type="EMBL" id="CAE7078002.1"/>
    </source>
</evidence>
<accession>A0A8H3DWQ8</accession>
<dbReference type="Pfam" id="PF11951">
    <property type="entry name" value="Fungal_trans_2"/>
    <property type="match status" value="1"/>
</dbReference>
<evidence type="ECO:0000256" key="1">
    <source>
        <dbReference type="ARBA" id="ARBA00004123"/>
    </source>
</evidence>
<dbReference type="PANTHER" id="PTHR37534">
    <property type="entry name" value="TRANSCRIPTIONAL ACTIVATOR PROTEIN UGA3"/>
    <property type="match status" value="1"/>
</dbReference>
<dbReference type="GO" id="GO:0005634">
    <property type="term" value="C:nucleus"/>
    <property type="evidence" value="ECO:0007669"/>
    <property type="project" value="UniProtKB-SubCell"/>
</dbReference>
<dbReference type="GO" id="GO:0008270">
    <property type="term" value="F:zinc ion binding"/>
    <property type="evidence" value="ECO:0007669"/>
    <property type="project" value="InterPro"/>
</dbReference>